<gene>
    <name evidence="1" type="ORF">X798_07820</name>
</gene>
<organism evidence="1 2">
    <name type="scientific">Onchocerca flexuosa</name>
    <dbReference type="NCBI Taxonomy" id="387005"/>
    <lineage>
        <taxon>Eukaryota</taxon>
        <taxon>Metazoa</taxon>
        <taxon>Ecdysozoa</taxon>
        <taxon>Nematoda</taxon>
        <taxon>Chromadorea</taxon>
        <taxon>Rhabditida</taxon>
        <taxon>Spirurina</taxon>
        <taxon>Spiruromorpha</taxon>
        <taxon>Filarioidea</taxon>
        <taxon>Onchocercidae</taxon>
        <taxon>Onchocerca</taxon>
    </lineage>
</organism>
<dbReference type="EMBL" id="KZ271528">
    <property type="protein sequence ID" value="OZC05201.1"/>
    <property type="molecule type" value="Genomic_DNA"/>
</dbReference>
<evidence type="ECO:0000313" key="1">
    <source>
        <dbReference type="EMBL" id="OZC05201.1"/>
    </source>
</evidence>
<accession>A0A238BIK7</accession>
<dbReference type="AlphaFoldDB" id="A0A238BIK7"/>
<keyword evidence="2" id="KW-1185">Reference proteome</keyword>
<name>A0A238BIK7_9BILA</name>
<protein>
    <submittedName>
        <fullName evidence="1">Uncharacterized protein</fullName>
    </submittedName>
</protein>
<proteinExistence type="predicted"/>
<dbReference type="Proteomes" id="UP000242913">
    <property type="component" value="Unassembled WGS sequence"/>
</dbReference>
<sequence>MISVLLLELLTTINSQLYHHISFLHYTAIANVVSLFSNDTADEGMQMKSKIQTMKSALSQS</sequence>
<reference evidence="1 2" key="1">
    <citation type="submission" date="2015-12" db="EMBL/GenBank/DDBJ databases">
        <title>Draft genome of the nematode, Onchocerca flexuosa.</title>
        <authorList>
            <person name="Mitreva M."/>
        </authorList>
    </citation>
    <scope>NUCLEOTIDE SEQUENCE [LARGE SCALE GENOMIC DNA]</scope>
    <source>
        <strain evidence="1">Red Deer</strain>
    </source>
</reference>
<evidence type="ECO:0000313" key="2">
    <source>
        <dbReference type="Proteomes" id="UP000242913"/>
    </source>
</evidence>